<keyword evidence="8" id="KW-0411">Iron-sulfur</keyword>
<dbReference type="Gene3D" id="3.40.50.80">
    <property type="entry name" value="Nucleotide-binding domain of ferredoxin-NADP reductase (FNR) module"/>
    <property type="match status" value="1"/>
</dbReference>
<dbReference type="Gene3D" id="3.10.20.30">
    <property type="match status" value="1"/>
</dbReference>
<sequence length="361" mass="41154">MNLFYKLKTVKVQKDTQDAVNVAVEIPEELKDKFRFRQGQYLNFRMMIDGNEERRSYSICNAPSEKGNILEVLVKLLEGGKVSGYFNEHLHMDEMLEVMPPMGGFNTTYHPSNSKTYIGLAAGSGISPVLSNLKESLYQEPNSNAYLFYSNRSMAHVMKKAELDKLEKDFGGRLKVIYLVSREKHEDPVFEGRISAEKLEQLFERYSDINVPEATYFICGPADMIKGISDYLKKEKKVPAIQVLYEYFTAPDEENSEEMSEEFKAIANLESMVTVIIDDDEYSFHLNSKKESILDKALKEQLPVPFACKGGVCCTCKAQVLEGEVFMEKNFALTEDEVERGFVLTCQCHPTTNVLMLNYDV</sequence>
<keyword evidence="7" id="KW-0408">Iron</keyword>
<dbReference type="InterPro" id="IPR050415">
    <property type="entry name" value="MRET"/>
</dbReference>
<dbReference type="KEGG" id="eao:BD94_3454"/>
<evidence type="ECO:0000256" key="3">
    <source>
        <dbReference type="ARBA" id="ARBA00022714"/>
    </source>
</evidence>
<dbReference type="Pfam" id="PF00970">
    <property type="entry name" value="FAD_binding_6"/>
    <property type="match status" value="1"/>
</dbReference>
<dbReference type="Proteomes" id="UP000028933">
    <property type="component" value="Chromosome"/>
</dbReference>
<reference evidence="11" key="1">
    <citation type="journal article" date="2013" name="Lancet">
        <title>First case of E anophelis outbreak in an intensive-care unit.</title>
        <authorList>
            <person name="Teo J."/>
            <person name="Tan S.Y."/>
            <person name="Tay M."/>
            <person name="Ding Y."/>
            <person name="Kjelleberg S."/>
            <person name="Givskov M."/>
            <person name="Lin R.T."/>
            <person name="Yang L."/>
        </authorList>
    </citation>
    <scope>NUCLEOTIDE SEQUENCE [LARGE SCALE GENOMIC DNA]</scope>
    <source>
        <strain evidence="11">NUHP1</strain>
    </source>
</reference>
<feature type="domain" description="2Fe-2S ferredoxin-type" evidence="9">
    <location>
        <begin position="271"/>
        <end position="361"/>
    </location>
</feature>
<dbReference type="GO" id="GO:0046872">
    <property type="term" value="F:metal ion binding"/>
    <property type="evidence" value="ECO:0007669"/>
    <property type="project" value="UniProtKB-KW"/>
</dbReference>
<evidence type="ECO:0000256" key="2">
    <source>
        <dbReference type="ARBA" id="ARBA00022630"/>
    </source>
</evidence>
<dbReference type="InterPro" id="IPR017938">
    <property type="entry name" value="Riboflavin_synthase-like_b-brl"/>
</dbReference>
<gene>
    <name evidence="11" type="ORF">BD94_3454</name>
</gene>
<evidence type="ECO:0000256" key="1">
    <source>
        <dbReference type="ARBA" id="ARBA00001974"/>
    </source>
</evidence>
<dbReference type="RefSeq" id="WP_024565366.1">
    <property type="nucleotide sequence ID" value="NZ_CP007547.1"/>
</dbReference>
<evidence type="ECO:0000256" key="8">
    <source>
        <dbReference type="ARBA" id="ARBA00023014"/>
    </source>
</evidence>
<dbReference type="STRING" id="1338011.BD94_3454"/>
<dbReference type="SUPFAM" id="SSF54292">
    <property type="entry name" value="2Fe-2S ferredoxin-like"/>
    <property type="match status" value="1"/>
</dbReference>
<dbReference type="PANTHER" id="PTHR47354">
    <property type="entry name" value="NADH OXIDOREDUCTASE HCR"/>
    <property type="match status" value="1"/>
</dbReference>
<evidence type="ECO:0000313" key="12">
    <source>
        <dbReference type="Proteomes" id="UP000028933"/>
    </source>
</evidence>
<name>A0A077ELX5_9FLAO</name>
<dbReference type="PROSITE" id="PS51384">
    <property type="entry name" value="FAD_FR"/>
    <property type="match status" value="1"/>
</dbReference>
<keyword evidence="5" id="KW-0274">FAD</keyword>
<reference evidence="11" key="2">
    <citation type="journal article" date="2015" name="Genome Biol. Evol.">
        <title>Complete Genome Sequence and Transcriptomic Analysis of the Novel Pathogen Elizabethkingia anophelis in Response to Oxidative Stress.</title>
        <authorList>
            <person name="Li Y."/>
            <person name="Liu Y."/>
            <person name="Chew S.C."/>
            <person name="Tay M."/>
            <person name="Salido M.M."/>
            <person name="Teo J."/>
            <person name="Lauro F.M."/>
            <person name="Givskov M."/>
            <person name="Yang L."/>
        </authorList>
    </citation>
    <scope>NUCLEOTIDE SEQUENCE</scope>
    <source>
        <strain evidence="11">NUHP1</strain>
    </source>
</reference>
<dbReference type="SUPFAM" id="SSF52343">
    <property type="entry name" value="Ferredoxin reductase-like, C-terminal NADP-linked domain"/>
    <property type="match status" value="1"/>
</dbReference>
<keyword evidence="2" id="KW-0285">Flavoprotein</keyword>
<evidence type="ECO:0000256" key="6">
    <source>
        <dbReference type="ARBA" id="ARBA00023002"/>
    </source>
</evidence>
<dbReference type="InterPro" id="IPR012675">
    <property type="entry name" value="Beta-grasp_dom_sf"/>
</dbReference>
<dbReference type="CDD" id="cd06214">
    <property type="entry name" value="PA_degradation_oxidoreductase_like"/>
    <property type="match status" value="1"/>
</dbReference>
<dbReference type="EMBL" id="CP007547">
    <property type="protein sequence ID" value="AIL47229.1"/>
    <property type="molecule type" value="Genomic_DNA"/>
</dbReference>
<evidence type="ECO:0000256" key="7">
    <source>
        <dbReference type="ARBA" id="ARBA00023004"/>
    </source>
</evidence>
<evidence type="ECO:0000259" key="9">
    <source>
        <dbReference type="PROSITE" id="PS51085"/>
    </source>
</evidence>
<dbReference type="CDD" id="cd00207">
    <property type="entry name" value="fer2"/>
    <property type="match status" value="1"/>
</dbReference>
<dbReference type="GO" id="GO:0016491">
    <property type="term" value="F:oxidoreductase activity"/>
    <property type="evidence" value="ECO:0007669"/>
    <property type="project" value="UniProtKB-KW"/>
</dbReference>
<evidence type="ECO:0000313" key="11">
    <source>
        <dbReference type="EMBL" id="AIL47229.1"/>
    </source>
</evidence>
<dbReference type="Pfam" id="PF00175">
    <property type="entry name" value="NAD_binding_1"/>
    <property type="match status" value="1"/>
</dbReference>
<organism evidence="11 12">
    <name type="scientific">Elizabethkingia anophelis NUHP1</name>
    <dbReference type="NCBI Taxonomy" id="1338011"/>
    <lineage>
        <taxon>Bacteria</taxon>
        <taxon>Pseudomonadati</taxon>
        <taxon>Bacteroidota</taxon>
        <taxon>Flavobacteriia</taxon>
        <taxon>Flavobacteriales</taxon>
        <taxon>Weeksellaceae</taxon>
        <taxon>Elizabethkingia</taxon>
    </lineage>
</organism>
<dbReference type="InterPro" id="IPR039261">
    <property type="entry name" value="FNR_nucleotide-bd"/>
</dbReference>
<dbReference type="InterPro" id="IPR017927">
    <property type="entry name" value="FAD-bd_FR_type"/>
</dbReference>
<dbReference type="PANTHER" id="PTHR47354:SF8">
    <property type="entry name" value="1,2-PHENYLACETYL-COA EPOXIDASE, SUBUNIT E"/>
    <property type="match status" value="1"/>
</dbReference>
<evidence type="ECO:0000256" key="4">
    <source>
        <dbReference type="ARBA" id="ARBA00022723"/>
    </source>
</evidence>
<dbReference type="InterPro" id="IPR001433">
    <property type="entry name" value="OxRdtase_FAD/NAD-bd"/>
</dbReference>
<evidence type="ECO:0000256" key="5">
    <source>
        <dbReference type="ARBA" id="ARBA00022827"/>
    </source>
</evidence>
<proteinExistence type="predicted"/>
<dbReference type="AlphaFoldDB" id="A0A077ELX5"/>
<keyword evidence="6" id="KW-0560">Oxidoreductase</keyword>
<dbReference type="Pfam" id="PF00111">
    <property type="entry name" value="Fer2"/>
    <property type="match status" value="1"/>
</dbReference>
<dbReference type="Gene3D" id="2.40.30.10">
    <property type="entry name" value="Translation factors"/>
    <property type="match status" value="1"/>
</dbReference>
<dbReference type="PROSITE" id="PS51085">
    <property type="entry name" value="2FE2S_FER_2"/>
    <property type="match status" value="1"/>
</dbReference>
<dbReference type="PRINTS" id="PR00410">
    <property type="entry name" value="PHEHYDRXLASE"/>
</dbReference>
<dbReference type="HOGENOM" id="CLU_003827_14_1_10"/>
<dbReference type="eggNOG" id="COG1018">
    <property type="taxonomic scope" value="Bacteria"/>
</dbReference>
<evidence type="ECO:0000259" key="10">
    <source>
        <dbReference type="PROSITE" id="PS51384"/>
    </source>
</evidence>
<dbReference type="SUPFAM" id="SSF63380">
    <property type="entry name" value="Riboflavin synthase domain-like"/>
    <property type="match status" value="1"/>
</dbReference>
<dbReference type="InterPro" id="IPR001041">
    <property type="entry name" value="2Fe-2S_ferredoxin-type"/>
</dbReference>
<comment type="cofactor">
    <cofactor evidence="1">
        <name>FAD</name>
        <dbReference type="ChEBI" id="CHEBI:57692"/>
    </cofactor>
</comment>
<protein>
    <submittedName>
        <fullName evidence="11">Phenylacetate-CoA oxygenase/reductase, PaaK subunit</fullName>
    </submittedName>
</protein>
<dbReference type="InterPro" id="IPR036010">
    <property type="entry name" value="2Fe-2S_ferredoxin-like_sf"/>
</dbReference>
<keyword evidence="3" id="KW-0001">2Fe-2S</keyword>
<keyword evidence="4" id="KW-0479">Metal-binding</keyword>
<accession>A0A077ELX5</accession>
<dbReference type="GO" id="GO:0051537">
    <property type="term" value="F:2 iron, 2 sulfur cluster binding"/>
    <property type="evidence" value="ECO:0007669"/>
    <property type="project" value="UniProtKB-KW"/>
</dbReference>
<feature type="domain" description="FAD-binding FR-type" evidence="10">
    <location>
        <begin position="2"/>
        <end position="108"/>
    </location>
</feature>
<dbReference type="InterPro" id="IPR008333">
    <property type="entry name" value="Cbr1-like_FAD-bd_dom"/>
</dbReference>
<dbReference type="GO" id="GO:0050660">
    <property type="term" value="F:flavin adenine dinucleotide binding"/>
    <property type="evidence" value="ECO:0007669"/>
    <property type="project" value="TreeGrafter"/>
</dbReference>